<reference evidence="2 3" key="1">
    <citation type="submission" date="2024-06" db="EMBL/GenBank/DDBJ databases">
        <title>The Natural Products Discovery Center: Release of the First 8490 Sequenced Strains for Exploring Actinobacteria Biosynthetic Diversity.</title>
        <authorList>
            <person name="Kalkreuter E."/>
            <person name="Kautsar S.A."/>
            <person name="Yang D."/>
            <person name="Bader C.D."/>
            <person name="Teijaro C.N."/>
            <person name="Fluegel L."/>
            <person name="Davis C.M."/>
            <person name="Simpson J.R."/>
            <person name="Lauterbach L."/>
            <person name="Steele A.D."/>
            <person name="Gui C."/>
            <person name="Meng S."/>
            <person name="Li G."/>
            <person name="Viehrig K."/>
            <person name="Ye F."/>
            <person name="Su P."/>
            <person name="Kiefer A.F."/>
            <person name="Nichols A."/>
            <person name="Cepeda A.J."/>
            <person name="Yan W."/>
            <person name="Fan B."/>
            <person name="Jiang Y."/>
            <person name="Adhikari A."/>
            <person name="Zheng C.-J."/>
            <person name="Schuster L."/>
            <person name="Cowan T.M."/>
            <person name="Smanski M.J."/>
            <person name="Chevrette M.G."/>
            <person name="De Carvalho L.P.S."/>
            <person name="Shen B."/>
        </authorList>
    </citation>
    <scope>NUCLEOTIDE SEQUENCE [LARGE SCALE GENOMIC DNA]</scope>
    <source>
        <strain evidence="2 3">NPDC033843</strain>
    </source>
</reference>
<accession>A0ABV2ZYL9</accession>
<organism evidence="2 3">
    <name type="scientific">Streptomyces sp. 900129855</name>
    <dbReference type="NCBI Taxonomy" id="3155129"/>
    <lineage>
        <taxon>Bacteria</taxon>
        <taxon>Bacillati</taxon>
        <taxon>Actinomycetota</taxon>
        <taxon>Actinomycetes</taxon>
        <taxon>Kitasatosporales</taxon>
        <taxon>Streptomycetaceae</taxon>
        <taxon>Streptomyces</taxon>
    </lineage>
</organism>
<evidence type="ECO:0000313" key="3">
    <source>
        <dbReference type="Proteomes" id="UP001550739"/>
    </source>
</evidence>
<evidence type="ECO:0000259" key="1">
    <source>
        <dbReference type="Pfam" id="PF12680"/>
    </source>
</evidence>
<dbReference type="SUPFAM" id="SSF54427">
    <property type="entry name" value="NTF2-like"/>
    <property type="match status" value="1"/>
</dbReference>
<dbReference type="Proteomes" id="UP001550739">
    <property type="component" value="Unassembled WGS sequence"/>
</dbReference>
<comment type="caution">
    <text evidence="2">The sequence shown here is derived from an EMBL/GenBank/DDBJ whole genome shotgun (WGS) entry which is preliminary data.</text>
</comment>
<proteinExistence type="predicted"/>
<sequence>MTDPVEVVNAYFASVTAADPQAVAELFAADAVLQNAAGTLTGADAIRRMYENGLAPGAMKPNPRRFVVDGETVAVEIDLTANGSAVALADFFTIRDGKIERLAIYSLTPADGRLFDKVGVDPDAA</sequence>
<dbReference type="InterPro" id="IPR032710">
    <property type="entry name" value="NTF2-like_dom_sf"/>
</dbReference>
<dbReference type="RefSeq" id="WP_334581786.1">
    <property type="nucleotide sequence ID" value="NZ_JBEZVE010000049.1"/>
</dbReference>
<name>A0ABV2ZYL9_9ACTN</name>
<dbReference type="InterPro" id="IPR037401">
    <property type="entry name" value="SnoaL-like"/>
</dbReference>
<dbReference type="EMBL" id="JBEZVE010000049">
    <property type="protein sequence ID" value="MEU3787687.1"/>
    <property type="molecule type" value="Genomic_DNA"/>
</dbReference>
<gene>
    <name evidence="2" type="ORF">AB0E89_45500</name>
</gene>
<dbReference type="Pfam" id="PF12680">
    <property type="entry name" value="SnoaL_2"/>
    <property type="match status" value="1"/>
</dbReference>
<protein>
    <submittedName>
        <fullName evidence="2">Nuclear transport factor 2 family protein</fullName>
    </submittedName>
</protein>
<evidence type="ECO:0000313" key="2">
    <source>
        <dbReference type="EMBL" id="MEU3787687.1"/>
    </source>
</evidence>
<keyword evidence="3" id="KW-1185">Reference proteome</keyword>
<dbReference type="Gene3D" id="3.10.450.50">
    <property type="match status" value="1"/>
</dbReference>
<feature type="domain" description="SnoaL-like" evidence="1">
    <location>
        <begin position="8"/>
        <end position="101"/>
    </location>
</feature>